<dbReference type="AlphaFoldDB" id="A0A7M7PX36"/>
<evidence type="ECO:0000256" key="9">
    <source>
        <dbReference type="ARBA" id="ARBA00023224"/>
    </source>
</evidence>
<dbReference type="RefSeq" id="XP_031778388.1">
    <property type="nucleotide sequence ID" value="XM_031922528.2"/>
</dbReference>
<dbReference type="EnsemblMetazoa" id="XM_032595975">
    <property type="protein sequence ID" value="XP_032451866"/>
    <property type="gene ID" value="GeneID_100463190"/>
</dbReference>
<evidence type="ECO:0000256" key="2">
    <source>
        <dbReference type="ARBA" id="ARBA00022475"/>
    </source>
</evidence>
<dbReference type="Proteomes" id="UP000002358">
    <property type="component" value="Chromosome 1"/>
</dbReference>
<keyword evidence="5 10" id="KW-0552">Olfaction</keyword>
<keyword evidence="7 10" id="KW-0472">Membrane</keyword>
<sequence>MGLIEVLESRKIFLWICGLWPKEYQHKPKLSQMKLYFIWFNMLMMCLLVFAGLVAIATPDNIPQFLTDFIGFAAAASKLIPFVHNRKRMMKVIMETLKLEETSKFENDNDLEIIRSWRRTRDGVLKYHMRIYGFISVAYCFLPIISQVNTYPAQTIIQASLFVSPWYEFFYGFHCAQLFLYLFIIIATDGLSMILIFKLCEELQRFECLLFERHRADDATLSEKYKSRGEFLRCIIRKHCTILDYGESICNLLTGALFTQYFLLSGTLCFSVFTILSSNSSAMANQMSIMAGTCIVQLFMISLAGELVSTRSLALADALLQSDFCCSIFGELKSSELRQTVLMQLRMQKPLKLSIGTLGVINIEFFSRIMKGVYSFTMLLRTSYV</sequence>
<keyword evidence="3 10" id="KW-0716">Sensory transduction</keyword>
<dbReference type="EnsemblMetazoa" id="XM_032595977">
    <property type="protein sequence ID" value="XP_032451868"/>
    <property type="gene ID" value="GeneID_100463190"/>
</dbReference>
<name>A0A7M7PX36_NASVI</name>
<dbReference type="GO" id="GO:0007165">
    <property type="term" value="P:signal transduction"/>
    <property type="evidence" value="ECO:0007669"/>
    <property type="project" value="UniProtKB-KW"/>
</dbReference>
<keyword evidence="2" id="KW-1003">Cell membrane</keyword>
<evidence type="ECO:0000256" key="8">
    <source>
        <dbReference type="ARBA" id="ARBA00023170"/>
    </source>
</evidence>
<evidence type="ECO:0000256" key="5">
    <source>
        <dbReference type="ARBA" id="ARBA00022725"/>
    </source>
</evidence>
<dbReference type="Pfam" id="PF02949">
    <property type="entry name" value="7tm_6"/>
    <property type="match status" value="1"/>
</dbReference>
<dbReference type="GeneID" id="100463190"/>
<evidence type="ECO:0000313" key="11">
    <source>
        <dbReference type="EnsemblMetazoa" id="XP_031778388"/>
    </source>
</evidence>
<comment type="subcellular location">
    <subcellularLocation>
        <location evidence="1 10">Cell membrane</location>
        <topology evidence="1 10">Multi-pass membrane protein</topology>
    </subcellularLocation>
</comment>
<dbReference type="GO" id="GO:0005549">
    <property type="term" value="F:odorant binding"/>
    <property type="evidence" value="ECO:0007669"/>
    <property type="project" value="InterPro"/>
</dbReference>
<keyword evidence="12" id="KW-1185">Reference proteome</keyword>
<feature type="transmembrane region" description="Helical" evidence="10">
    <location>
        <begin position="258"/>
        <end position="276"/>
    </location>
</feature>
<dbReference type="EnsemblMetazoa" id="XM_031922528">
    <property type="protein sequence ID" value="XP_031778388"/>
    <property type="gene ID" value="GeneID_100463190"/>
</dbReference>
<proteinExistence type="inferred from homology"/>
<dbReference type="RefSeq" id="XP_032451868.1">
    <property type="nucleotide sequence ID" value="XM_032595977.1"/>
</dbReference>
<dbReference type="RefSeq" id="XP_032451866.1">
    <property type="nucleotide sequence ID" value="XM_032595975.1"/>
</dbReference>
<feature type="transmembrane region" description="Helical" evidence="10">
    <location>
        <begin position="62"/>
        <end position="83"/>
    </location>
</feature>
<dbReference type="GO" id="GO:0004984">
    <property type="term" value="F:olfactory receptor activity"/>
    <property type="evidence" value="ECO:0007669"/>
    <property type="project" value="InterPro"/>
</dbReference>
<evidence type="ECO:0000256" key="10">
    <source>
        <dbReference type="RuleBase" id="RU351113"/>
    </source>
</evidence>
<comment type="caution">
    <text evidence="10">Lacks conserved residue(s) required for the propagation of feature annotation.</text>
</comment>
<feature type="transmembrane region" description="Helical" evidence="10">
    <location>
        <begin position="178"/>
        <end position="197"/>
    </location>
</feature>
<dbReference type="RefSeq" id="XP_031778386.1">
    <property type="nucleotide sequence ID" value="XM_031922526.2"/>
</dbReference>
<dbReference type="SMR" id="A0A7M7PX36"/>
<reference evidence="11" key="1">
    <citation type="submission" date="2021-01" db="UniProtKB">
        <authorList>
            <consortium name="EnsemblMetazoa"/>
        </authorList>
    </citation>
    <scope>IDENTIFICATION</scope>
</reference>
<dbReference type="InterPro" id="IPR004117">
    <property type="entry name" value="7tm6_olfct_rcpt"/>
</dbReference>
<dbReference type="CTD" id="100463190"/>
<comment type="similarity">
    <text evidence="10">Belongs to the insect chemoreceptor superfamily. Heteromeric odorant receptor channel (TC 1.A.69) family.</text>
</comment>
<feature type="transmembrane region" description="Helical" evidence="10">
    <location>
        <begin position="288"/>
        <end position="307"/>
    </location>
</feature>
<dbReference type="PANTHER" id="PTHR21137:SF35">
    <property type="entry name" value="ODORANT RECEPTOR 19A-RELATED"/>
    <property type="match status" value="1"/>
</dbReference>
<dbReference type="RefSeq" id="XP_031778397.1">
    <property type="nucleotide sequence ID" value="XM_031922537.2"/>
</dbReference>
<accession>A0A7M7PX36</accession>
<dbReference type="GO" id="GO:0005886">
    <property type="term" value="C:plasma membrane"/>
    <property type="evidence" value="ECO:0007669"/>
    <property type="project" value="UniProtKB-SubCell"/>
</dbReference>
<keyword evidence="4 10" id="KW-0812">Transmembrane</keyword>
<dbReference type="InParanoid" id="A0A7M7PX36"/>
<feature type="transmembrane region" description="Helical" evidence="10">
    <location>
        <begin position="127"/>
        <end position="145"/>
    </location>
</feature>
<dbReference type="PANTHER" id="PTHR21137">
    <property type="entry name" value="ODORANT RECEPTOR"/>
    <property type="match status" value="1"/>
</dbReference>
<evidence type="ECO:0000313" key="12">
    <source>
        <dbReference type="Proteomes" id="UP000002358"/>
    </source>
</evidence>
<organism evidence="11 12">
    <name type="scientific">Nasonia vitripennis</name>
    <name type="common">Parasitic wasp</name>
    <dbReference type="NCBI Taxonomy" id="7425"/>
    <lineage>
        <taxon>Eukaryota</taxon>
        <taxon>Metazoa</taxon>
        <taxon>Ecdysozoa</taxon>
        <taxon>Arthropoda</taxon>
        <taxon>Hexapoda</taxon>
        <taxon>Insecta</taxon>
        <taxon>Pterygota</taxon>
        <taxon>Neoptera</taxon>
        <taxon>Endopterygota</taxon>
        <taxon>Hymenoptera</taxon>
        <taxon>Apocrita</taxon>
        <taxon>Proctotrupomorpha</taxon>
        <taxon>Chalcidoidea</taxon>
        <taxon>Pteromalidae</taxon>
        <taxon>Pteromalinae</taxon>
        <taxon>Nasonia</taxon>
    </lineage>
</organism>
<keyword evidence="8 10" id="KW-0675">Receptor</keyword>
<feature type="transmembrane region" description="Helical" evidence="10">
    <location>
        <begin position="35"/>
        <end position="56"/>
    </location>
</feature>
<keyword evidence="6 10" id="KW-1133">Transmembrane helix</keyword>
<dbReference type="EnsemblMetazoa" id="XM_031922537">
    <property type="protein sequence ID" value="XP_031778397"/>
    <property type="gene ID" value="GeneID_100463190"/>
</dbReference>
<protein>
    <recommendedName>
        <fullName evidence="10">Odorant receptor</fullName>
    </recommendedName>
</protein>
<evidence type="ECO:0000256" key="7">
    <source>
        <dbReference type="ARBA" id="ARBA00023136"/>
    </source>
</evidence>
<evidence type="ECO:0000256" key="4">
    <source>
        <dbReference type="ARBA" id="ARBA00022692"/>
    </source>
</evidence>
<evidence type="ECO:0000256" key="3">
    <source>
        <dbReference type="ARBA" id="ARBA00022606"/>
    </source>
</evidence>
<keyword evidence="9 10" id="KW-0807">Transducer</keyword>
<dbReference type="EnsemblMetazoa" id="XM_031922526">
    <property type="protein sequence ID" value="XP_031778386"/>
    <property type="gene ID" value="GeneID_100463190"/>
</dbReference>
<evidence type="ECO:0000256" key="6">
    <source>
        <dbReference type="ARBA" id="ARBA00022989"/>
    </source>
</evidence>
<evidence type="ECO:0000256" key="1">
    <source>
        <dbReference type="ARBA" id="ARBA00004651"/>
    </source>
</evidence>